<reference evidence="3 4" key="1">
    <citation type="submission" date="2023-10" db="EMBL/GenBank/DDBJ databases">
        <title>Rubellicoccus peritrichatus gen. nov., sp. nov., isolated from an algae of coral reef tank.</title>
        <authorList>
            <person name="Luo J."/>
        </authorList>
    </citation>
    <scope>NUCLEOTIDE SEQUENCE [LARGE SCALE GENOMIC DNA]</scope>
    <source>
        <strain evidence="3 4">CR14</strain>
    </source>
</reference>
<dbReference type="PANTHER" id="PTHR37947">
    <property type="entry name" value="BLL2462 PROTEIN"/>
    <property type="match status" value="1"/>
</dbReference>
<dbReference type="AlphaFoldDB" id="A0AAQ3LDB5"/>
<organism evidence="3 4">
    <name type="scientific">Rubellicoccus peritrichatus</name>
    <dbReference type="NCBI Taxonomy" id="3080537"/>
    <lineage>
        <taxon>Bacteria</taxon>
        <taxon>Pseudomonadati</taxon>
        <taxon>Verrucomicrobiota</taxon>
        <taxon>Opitutia</taxon>
        <taxon>Puniceicoccales</taxon>
        <taxon>Cerasicoccaceae</taxon>
        <taxon>Rubellicoccus</taxon>
    </lineage>
</organism>
<dbReference type="Gene3D" id="3.40.50.880">
    <property type="match status" value="1"/>
</dbReference>
<dbReference type="Proteomes" id="UP001304300">
    <property type="component" value="Chromosome"/>
</dbReference>
<dbReference type="SUPFAM" id="SSF53300">
    <property type="entry name" value="vWA-like"/>
    <property type="match status" value="1"/>
</dbReference>
<dbReference type="EMBL" id="CP136920">
    <property type="protein sequence ID" value="WOO42354.1"/>
    <property type="molecule type" value="Genomic_DNA"/>
</dbReference>
<feature type="transmembrane region" description="Helical" evidence="1">
    <location>
        <begin position="40"/>
        <end position="63"/>
    </location>
</feature>
<feature type="transmembrane region" description="Helical" evidence="1">
    <location>
        <begin position="696"/>
        <end position="717"/>
    </location>
</feature>
<evidence type="ECO:0000256" key="1">
    <source>
        <dbReference type="SAM" id="Phobius"/>
    </source>
</evidence>
<gene>
    <name evidence="3" type="ORF">RZN69_04575</name>
</gene>
<dbReference type="Gene3D" id="3.40.50.410">
    <property type="entry name" value="von Willebrand factor, type A domain"/>
    <property type="match status" value="1"/>
</dbReference>
<name>A0AAQ3LDB5_9BACT</name>
<keyword evidence="1" id="KW-0812">Transmembrane</keyword>
<proteinExistence type="predicted"/>
<dbReference type="Pfam" id="PF00092">
    <property type="entry name" value="VWA"/>
    <property type="match status" value="1"/>
</dbReference>
<dbReference type="InterPro" id="IPR029062">
    <property type="entry name" value="Class_I_gatase-like"/>
</dbReference>
<dbReference type="InterPro" id="IPR002035">
    <property type="entry name" value="VWF_A"/>
</dbReference>
<dbReference type="PANTHER" id="PTHR37947:SF1">
    <property type="entry name" value="BLL2462 PROTEIN"/>
    <property type="match status" value="1"/>
</dbReference>
<evidence type="ECO:0000313" key="4">
    <source>
        <dbReference type="Proteomes" id="UP001304300"/>
    </source>
</evidence>
<protein>
    <submittedName>
        <fullName evidence="3">VWA domain-containing protein</fullName>
    </submittedName>
</protein>
<keyword evidence="1" id="KW-1133">Transmembrane helix</keyword>
<feature type="transmembrane region" description="Helical" evidence="1">
    <location>
        <begin position="6"/>
        <end position="28"/>
    </location>
</feature>
<dbReference type="InterPro" id="IPR036465">
    <property type="entry name" value="vWFA_dom_sf"/>
</dbReference>
<dbReference type="RefSeq" id="WP_317834873.1">
    <property type="nucleotide sequence ID" value="NZ_CP136920.1"/>
</dbReference>
<evidence type="ECO:0000313" key="3">
    <source>
        <dbReference type="EMBL" id="WOO42354.1"/>
    </source>
</evidence>
<sequence>MNFESPIPGSLVASVVLVLMAAACWIAWRSRGTVPNRYLSGILALRLLVILMAGLIAANPYFIKEKPDPEGFRIAVLADVSESMLTEDAGGKSRLEVARLMLDTEDNGSLLAQIQEEAPTDLLAFVESPAQSGSNLQVEPGTTAIGEVLQQTLAGSDASSRQLGAVVLLTDGVSLKGESIIDAAKDYRAKGIPVSAIGIGNVSPSGDIKLEFGDIVKKSPAGEPIDLTVMASNTGSAPKEVEVELLSDDRVLETRKVSLPGDGESKLVFGDVPEIPGVETYRARLKEAPKGDMNQANNTAFAAVEITAPKKIEILYLSNRLGYSYRFLSMLLNDDDRFALKAIIRTGEEKFTIRGFDENWEGPKDSFPQDPMTLLDNRILVIDTRVLVELAPEAQEAIRSFLEDRAGGVLFLGPPDAAPQNLKSLIPVRQAEIFEPKRREALELSEEPIFQEASQGVLFMPPHPFLPEGKPVGVGVSAAKGARIAAKTQNGDFPVLAVQAYGPGRAAFLGTESSWRWQMESARGMEQHRLFWSYLLGWLGSGGKPRIETPLQATIQGVGEDASLDIRVRGSDFRLAESARVRANLMGPKGESLRSVTLAPSPFDAGLYTGGFNTEEPGEHRVTYTVEFPDGERLINNVYFIATRQGRESEDVAFREESLRDLARITGGRYRDYQNPNDILPLTLADGLPILKEHVYWSRLPLFLIILFVFAATEWFLRRRIGLR</sequence>
<feature type="domain" description="VWFA" evidence="2">
    <location>
        <begin position="139"/>
        <end position="203"/>
    </location>
</feature>
<keyword evidence="1" id="KW-0472">Membrane</keyword>
<accession>A0AAQ3LDB5</accession>
<evidence type="ECO:0000259" key="2">
    <source>
        <dbReference type="Pfam" id="PF00092"/>
    </source>
</evidence>
<dbReference type="SUPFAM" id="SSF52317">
    <property type="entry name" value="Class I glutamine amidotransferase-like"/>
    <property type="match status" value="1"/>
</dbReference>
<keyword evidence="4" id="KW-1185">Reference proteome</keyword>
<dbReference type="KEGG" id="puo:RZN69_04575"/>